<dbReference type="InterPro" id="IPR018723">
    <property type="entry name" value="DUF2254_membrane"/>
</dbReference>
<proteinExistence type="predicted"/>
<reference evidence="2 3" key="1">
    <citation type="submission" date="2017-04" db="EMBL/GenBank/DDBJ databases">
        <title>Draft genome sequence of Zooshikella ganghwensis VG4 isolated from Red Sea sediments.</title>
        <authorList>
            <person name="Rehman Z."/>
            <person name="Alam I."/>
            <person name="Kamau A."/>
            <person name="Bajic V."/>
            <person name="Leiknes T."/>
        </authorList>
    </citation>
    <scope>NUCLEOTIDE SEQUENCE [LARGE SCALE GENOMIC DNA]</scope>
    <source>
        <strain evidence="2 3">VG4</strain>
    </source>
</reference>
<dbReference type="EMBL" id="NDXW01000001">
    <property type="protein sequence ID" value="RDH46395.1"/>
    <property type="molecule type" value="Genomic_DNA"/>
</dbReference>
<feature type="transmembrane region" description="Helical" evidence="1">
    <location>
        <begin position="134"/>
        <end position="154"/>
    </location>
</feature>
<evidence type="ECO:0000313" key="3">
    <source>
        <dbReference type="Proteomes" id="UP000257039"/>
    </source>
</evidence>
<feature type="transmembrane region" description="Helical" evidence="1">
    <location>
        <begin position="21"/>
        <end position="40"/>
    </location>
</feature>
<sequence length="420" mass="47071">MGNRIQFVLNRLRERLWFKPIGMCLISVFFALMAKNSSYLDINDHVPNISLETLETLLSIISNSMLVIATFSVASMLSSYTLASNTATPRSFDLIIADDVTQNALSAFIGAFIFSIVSLIALKNNFYDKTGIFVLFIITLTTFGIVILTFVRWVDRVARLGHLGPTINKVEVATKKAFQKRLQKPTLGGIKIKTGFVEKYTVYGSEIGHIQRIEMSGLQKFAKEHDCFIEVVALPGTFVSPGYPLAHIYNMESFDGCDECIQKTFTIGRCRTLDEDPCYGLVLLSEIACRSLSPGVNDSGTAVDVIKSMIRLFFLWNKSDKKETTIEYDRIMVPEITISSMFNDSFRAISRDGAGDLSVSIWLQKAFYSLSKLECPEIQKACLEYARDSYLCSKKTLGIECDVDILSDMVKKMNDKVICD</sequence>
<comment type="caution">
    <text evidence="2">The sequence shown here is derived from an EMBL/GenBank/DDBJ whole genome shotgun (WGS) entry which is preliminary data.</text>
</comment>
<dbReference type="Proteomes" id="UP000257039">
    <property type="component" value="Unassembled WGS sequence"/>
</dbReference>
<keyword evidence="1" id="KW-0472">Membrane</keyword>
<protein>
    <submittedName>
        <fullName evidence="2">DUF2254 domain-containing protein</fullName>
    </submittedName>
</protein>
<dbReference type="RefSeq" id="WP_094789159.1">
    <property type="nucleotide sequence ID" value="NZ_NDXW01000001.1"/>
</dbReference>
<evidence type="ECO:0000313" key="2">
    <source>
        <dbReference type="EMBL" id="RDH46395.1"/>
    </source>
</evidence>
<name>A0A4P9VS04_9GAMM</name>
<feature type="transmembrane region" description="Helical" evidence="1">
    <location>
        <begin position="104"/>
        <end position="122"/>
    </location>
</feature>
<keyword evidence="1" id="KW-0812">Transmembrane</keyword>
<dbReference type="AlphaFoldDB" id="A0A4P9VS04"/>
<feature type="transmembrane region" description="Helical" evidence="1">
    <location>
        <begin position="60"/>
        <end position="83"/>
    </location>
</feature>
<keyword evidence="1" id="KW-1133">Transmembrane helix</keyword>
<gene>
    <name evidence="2" type="ORF">B9G39_24710</name>
</gene>
<keyword evidence="3" id="KW-1185">Reference proteome</keyword>
<organism evidence="2 3">
    <name type="scientific">Zooshikella ganghwensis</name>
    <dbReference type="NCBI Taxonomy" id="202772"/>
    <lineage>
        <taxon>Bacteria</taxon>
        <taxon>Pseudomonadati</taxon>
        <taxon>Pseudomonadota</taxon>
        <taxon>Gammaproteobacteria</taxon>
        <taxon>Oceanospirillales</taxon>
        <taxon>Zooshikellaceae</taxon>
        <taxon>Zooshikella</taxon>
    </lineage>
</organism>
<accession>A0A4P9VS04</accession>
<evidence type="ECO:0000256" key="1">
    <source>
        <dbReference type="SAM" id="Phobius"/>
    </source>
</evidence>
<dbReference type="Pfam" id="PF10011">
    <property type="entry name" value="DUF2254"/>
    <property type="match status" value="1"/>
</dbReference>